<comment type="function">
    <text evidence="5">Responsible for synthesis of pseudouridine from uracil-516 in 16S ribosomal RNA.</text>
</comment>
<protein>
    <recommendedName>
        <fullName evidence="7">Pseudouridine synthase</fullName>
        <ecNumber evidence="7">5.4.99.-</ecNumber>
    </recommendedName>
</protein>
<reference evidence="9" key="1">
    <citation type="submission" date="2022-10" db="EMBL/GenBank/DDBJ databases">
        <title>Completed Genome Sequence of two octocoral isolated bacterium, Endozoicomonas euniceicola EF212T and Endozoicomonas gorgoniicola PS125T.</title>
        <authorList>
            <person name="Chiou Y.-J."/>
            <person name="Chen Y.-H."/>
        </authorList>
    </citation>
    <scope>NUCLEOTIDE SEQUENCE</scope>
    <source>
        <strain evidence="9">EF212</strain>
    </source>
</reference>
<evidence type="ECO:0000256" key="4">
    <source>
        <dbReference type="ARBA" id="ARBA00036749"/>
    </source>
</evidence>
<dbReference type="SUPFAM" id="SSF55174">
    <property type="entry name" value="Alpha-L RNA-binding motif"/>
    <property type="match status" value="1"/>
</dbReference>
<evidence type="ECO:0000313" key="9">
    <source>
        <dbReference type="EMBL" id="UYM14624.1"/>
    </source>
</evidence>
<accession>A0ABY6GPF4</accession>
<evidence type="ECO:0000256" key="3">
    <source>
        <dbReference type="ARBA" id="ARBA00023235"/>
    </source>
</evidence>
<evidence type="ECO:0000259" key="8">
    <source>
        <dbReference type="SMART" id="SM00363"/>
    </source>
</evidence>
<gene>
    <name evidence="9" type="primary">rsuA</name>
    <name evidence="9" type="ORF">NX720_17230</name>
</gene>
<dbReference type="PANTHER" id="PTHR47683">
    <property type="entry name" value="PSEUDOURIDINE SYNTHASE FAMILY PROTEIN-RELATED"/>
    <property type="match status" value="1"/>
</dbReference>
<dbReference type="CDD" id="cd00165">
    <property type="entry name" value="S4"/>
    <property type="match status" value="1"/>
</dbReference>
<evidence type="ECO:0000256" key="2">
    <source>
        <dbReference type="ARBA" id="ARBA00022884"/>
    </source>
</evidence>
<organism evidence="9 10">
    <name type="scientific">Endozoicomonas euniceicola</name>
    <dbReference type="NCBI Taxonomy" id="1234143"/>
    <lineage>
        <taxon>Bacteria</taxon>
        <taxon>Pseudomonadati</taxon>
        <taxon>Pseudomonadota</taxon>
        <taxon>Gammaproteobacteria</taxon>
        <taxon>Oceanospirillales</taxon>
        <taxon>Endozoicomonadaceae</taxon>
        <taxon>Endozoicomonas</taxon>
    </lineage>
</organism>
<keyword evidence="2 6" id="KW-0694">RNA-binding</keyword>
<evidence type="ECO:0000256" key="1">
    <source>
        <dbReference type="ARBA" id="ARBA00008348"/>
    </source>
</evidence>
<dbReference type="Gene3D" id="3.10.290.10">
    <property type="entry name" value="RNA-binding S4 domain"/>
    <property type="match status" value="1"/>
</dbReference>
<dbReference type="EMBL" id="CP103300">
    <property type="protein sequence ID" value="UYM14624.1"/>
    <property type="molecule type" value="Genomic_DNA"/>
</dbReference>
<comment type="similarity">
    <text evidence="1 7">Belongs to the pseudouridine synthase RsuA family.</text>
</comment>
<dbReference type="InterPro" id="IPR018496">
    <property type="entry name" value="PsdUridine_synth_RsuA/RluB_CS"/>
</dbReference>
<dbReference type="PANTHER" id="PTHR47683:SF4">
    <property type="entry name" value="PSEUDOURIDINE SYNTHASE"/>
    <property type="match status" value="1"/>
</dbReference>
<dbReference type="Gene3D" id="3.30.70.1560">
    <property type="entry name" value="Alpha-L RNA-binding motif"/>
    <property type="match status" value="1"/>
</dbReference>
<dbReference type="SMART" id="SM00363">
    <property type="entry name" value="S4"/>
    <property type="match status" value="1"/>
</dbReference>
<dbReference type="CDD" id="cd02553">
    <property type="entry name" value="PseudoU_synth_RsuA"/>
    <property type="match status" value="1"/>
</dbReference>
<dbReference type="InterPro" id="IPR020094">
    <property type="entry name" value="TruA/RsuA/RluB/E/F_N"/>
</dbReference>
<evidence type="ECO:0000313" key="10">
    <source>
        <dbReference type="Proteomes" id="UP001163255"/>
    </source>
</evidence>
<dbReference type="RefSeq" id="WP_262596208.1">
    <property type="nucleotide sequence ID" value="NZ_CP103300.1"/>
</dbReference>
<dbReference type="Pfam" id="PF00849">
    <property type="entry name" value="PseudoU_synth_2"/>
    <property type="match status" value="1"/>
</dbReference>
<keyword evidence="3 7" id="KW-0413">Isomerase</keyword>
<dbReference type="EC" id="5.4.99.-" evidence="7"/>
<dbReference type="PROSITE" id="PS50889">
    <property type="entry name" value="S4"/>
    <property type="match status" value="1"/>
</dbReference>
<dbReference type="GO" id="GO:0160136">
    <property type="term" value="F:16S rRNA pseudouridine(516) synthase activity"/>
    <property type="evidence" value="ECO:0007669"/>
    <property type="project" value="UniProtKB-EC"/>
</dbReference>
<dbReference type="Pfam" id="PF01479">
    <property type="entry name" value="S4"/>
    <property type="match status" value="1"/>
</dbReference>
<dbReference type="InterPro" id="IPR020103">
    <property type="entry name" value="PsdUridine_synth_cat_dom_sf"/>
</dbReference>
<proteinExistence type="inferred from homology"/>
<dbReference type="Gene3D" id="3.30.70.580">
    <property type="entry name" value="Pseudouridine synthase I, catalytic domain, N-terminal subdomain"/>
    <property type="match status" value="1"/>
</dbReference>
<dbReference type="NCBIfam" id="NF008097">
    <property type="entry name" value="PRK10839.1"/>
    <property type="match status" value="1"/>
</dbReference>
<feature type="domain" description="RNA-binding S4" evidence="8">
    <location>
        <begin position="1"/>
        <end position="63"/>
    </location>
</feature>
<dbReference type="PROSITE" id="PS01149">
    <property type="entry name" value="PSI_RSU"/>
    <property type="match status" value="1"/>
</dbReference>
<sequence length="230" mass="25678">MRLDKYLCESTELSRAEAKRLLRGGEVTCNGKVIKTGSFKVPEAAEVRIEGNLLSLRGPRYIMLNKPVDFISSTADDDYPSVLNLLDIDKVSTLHIAGRLDVDTTGLLLITDDGQWSHKLMSPKKVCGKRYRVELADPIQDSAIEAFAKGVELRNEKAVTKPSTLEILSPTEVLLTITEGKYHQVKRMFAALGNKVVGLHRERVGQIELDEKLAPGEWRYLTEVEIDSVK</sequence>
<evidence type="ECO:0000256" key="5">
    <source>
        <dbReference type="ARBA" id="ARBA00037590"/>
    </source>
</evidence>
<evidence type="ECO:0000256" key="6">
    <source>
        <dbReference type="PROSITE-ProRule" id="PRU00182"/>
    </source>
</evidence>
<dbReference type="InterPro" id="IPR036986">
    <property type="entry name" value="S4_RNA-bd_sf"/>
</dbReference>
<comment type="catalytic activity">
    <reaction evidence="4">
        <text>uridine(516) in 16S rRNA = pseudouridine(516) in 16S rRNA</text>
        <dbReference type="Rhea" id="RHEA:38867"/>
        <dbReference type="Rhea" id="RHEA-COMP:10089"/>
        <dbReference type="Rhea" id="RHEA-COMP:10090"/>
        <dbReference type="ChEBI" id="CHEBI:65314"/>
        <dbReference type="ChEBI" id="CHEBI:65315"/>
        <dbReference type="EC" id="5.4.99.19"/>
    </reaction>
</comment>
<dbReference type="InterPro" id="IPR006145">
    <property type="entry name" value="PsdUridine_synth_RsuA/RluA"/>
</dbReference>
<dbReference type="InterPro" id="IPR042092">
    <property type="entry name" value="PsdUridine_s_RsuA/RluB/E/F_cat"/>
</dbReference>
<dbReference type="InterPro" id="IPR000748">
    <property type="entry name" value="PsdUridine_synth_RsuA/RluB/E/F"/>
</dbReference>
<keyword evidence="10" id="KW-1185">Reference proteome</keyword>
<dbReference type="SUPFAM" id="SSF55120">
    <property type="entry name" value="Pseudouridine synthase"/>
    <property type="match status" value="1"/>
</dbReference>
<dbReference type="NCBIfam" id="TIGR00093">
    <property type="entry name" value="pseudouridine synthase"/>
    <property type="match status" value="1"/>
</dbReference>
<evidence type="ECO:0000256" key="7">
    <source>
        <dbReference type="RuleBase" id="RU003887"/>
    </source>
</evidence>
<dbReference type="InterPro" id="IPR050343">
    <property type="entry name" value="RsuA_PseudoU_synthase"/>
</dbReference>
<name>A0ABY6GPF4_9GAMM</name>
<dbReference type="InterPro" id="IPR002942">
    <property type="entry name" value="S4_RNA-bd"/>
</dbReference>
<dbReference type="Proteomes" id="UP001163255">
    <property type="component" value="Chromosome"/>
</dbReference>